<dbReference type="InterPro" id="IPR059188">
    <property type="entry name" value="Znf_CLPX-like"/>
</dbReference>
<keyword evidence="1" id="KW-0143">Chaperone</keyword>
<keyword evidence="4" id="KW-1185">Reference proteome</keyword>
<keyword evidence="1" id="KW-0479">Metal-binding</keyword>
<dbReference type="GO" id="GO:0046983">
    <property type="term" value="F:protein dimerization activity"/>
    <property type="evidence" value="ECO:0007669"/>
    <property type="project" value="UniProtKB-UniRule"/>
</dbReference>
<dbReference type="STRING" id="589385.SAMN05421504_101468"/>
<dbReference type="Proteomes" id="UP000199515">
    <property type="component" value="Unassembled WGS sequence"/>
</dbReference>
<feature type="binding site" evidence="1">
    <location>
        <position position="32"/>
    </location>
    <ligand>
        <name>Zn(2+)</name>
        <dbReference type="ChEBI" id="CHEBI:29105"/>
    </ligand>
</feature>
<reference evidence="3 4" key="1">
    <citation type="submission" date="2016-10" db="EMBL/GenBank/DDBJ databases">
        <authorList>
            <person name="de Groot N.N."/>
        </authorList>
    </citation>
    <scope>NUCLEOTIDE SEQUENCE [LARGE SCALE GENOMIC DNA]</scope>
    <source>
        <strain evidence="3 4">CPCC 202699</strain>
    </source>
</reference>
<evidence type="ECO:0000313" key="3">
    <source>
        <dbReference type="EMBL" id="SDW39303.1"/>
    </source>
</evidence>
<dbReference type="GO" id="GO:0008270">
    <property type="term" value="F:zinc ion binding"/>
    <property type="evidence" value="ECO:0007669"/>
    <property type="project" value="UniProtKB-UniRule"/>
</dbReference>
<protein>
    <submittedName>
        <fullName evidence="3">ClpX C4-type zinc finger</fullName>
    </submittedName>
</protein>
<evidence type="ECO:0000259" key="2">
    <source>
        <dbReference type="PROSITE" id="PS51902"/>
    </source>
</evidence>
<dbReference type="SMART" id="SM00994">
    <property type="entry name" value="zf-C4_ClpX"/>
    <property type="match status" value="1"/>
</dbReference>
<keyword evidence="1" id="KW-0862">Zinc</keyword>
<feature type="binding site" evidence="1">
    <location>
        <position position="10"/>
    </location>
    <ligand>
        <name>Zn(2+)</name>
        <dbReference type="ChEBI" id="CHEBI:29105"/>
    </ligand>
</feature>
<sequence length="116" mass="12256">MVTTGRCRFCGREESAGQHRAPGPKGPICPSCVEAGLALVRDGEARSSAGGTTLLRLTPDAEAACDQCGRWERLTFLGFRRPLVRMSCEELGSVICAACLDAAGDLINKASRGQES</sequence>
<name>A0A1H2T5S0_9PSEU</name>
<feature type="domain" description="ClpX-type ZB" evidence="2">
    <location>
        <begin position="1"/>
        <end position="48"/>
    </location>
</feature>
<evidence type="ECO:0000256" key="1">
    <source>
        <dbReference type="PROSITE-ProRule" id="PRU01250"/>
    </source>
</evidence>
<comment type="similarity">
    <text evidence="1">Belongs to the ClpX chaperone family.</text>
</comment>
<dbReference type="RefSeq" id="WP_091285949.1">
    <property type="nucleotide sequence ID" value="NZ_FNON01000001.1"/>
</dbReference>
<feature type="binding site" evidence="1">
    <location>
        <position position="7"/>
    </location>
    <ligand>
        <name>Zn(2+)</name>
        <dbReference type="ChEBI" id="CHEBI:29105"/>
    </ligand>
</feature>
<dbReference type="AlphaFoldDB" id="A0A1H2T5S0"/>
<dbReference type="GO" id="GO:0051082">
    <property type="term" value="F:unfolded protein binding"/>
    <property type="evidence" value="ECO:0007669"/>
    <property type="project" value="UniProtKB-UniRule"/>
</dbReference>
<dbReference type="EMBL" id="FNON01000001">
    <property type="protein sequence ID" value="SDW39303.1"/>
    <property type="molecule type" value="Genomic_DNA"/>
</dbReference>
<organism evidence="3 4">
    <name type="scientific">Amycolatopsis xylanica</name>
    <dbReference type="NCBI Taxonomy" id="589385"/>
    <lineage>
        <taxon>Bacteria</taxon>
        <taxon>Bacillati</taxon>
        <taxon>Actinomycetota</taxon>
        <taxon>Actinomycetes</taxon>
        <taxon>Pseudonocardiales</taxon>
        <taxon>Pseudonocardiaceae</taxon>
        <taxon>Amycolatopsis</taxon>
    </lineage>
</organism>
<gene>
    <name evidence="3" type="ORF">SAMN05421504_101468</name>
</gene>
<dbReference type="InterPro" id="IPR010603">
    <property type="entry name" value="Znf_CppX_C4"/>
</dbReference>
<proteinExistence type="inferred from homology"/>
<dbReference type="OrthoDB" id="3633099at2"/>
<accession>A0A1H2T5S0</accession>
<dbReference type="GO" id="GO:0006457">
    <property type="term" value="P:protein folding"/>
    <property type="evidence" value="ECO:0007669"/>
    <property type="project" value="UniProtKB-UniRule"/>
</dbReference>
<dbReference type="PROSITE" id="PS51902">
    <property type="entry name" value="CLPX_ZB"/>
    <property type="match status" value="1"/>
</dbReference>
<feature type="binding site" evidence="1">
    <location>
        <position position="29"/>
    </location>
    <ligand>
        <name>Zn(2+)</name>
        <dbReference type="ChEBI" id="CHEBI:29105"/>
    </ligand>
</feature>
<evidence type="ECO:0000313" key="4">
    <source>
        <dbReference type="Proteomes" id="UP000199515"/>
    </source>
</evidence>